<dbReference type="EMBL" id="CP028519">
    <property type="protein sequence ID" value="AVY95762.1"/>
    <property type="molecule type" value="Genomic_DNA"/>
</dbReference>
<evidence type="ECO:0000313" key="2">
    <source>
        <dbReference type="EMBL" id="AVY95762.1"/>
    </source>
</evidence>
<dbReference type="Pfam" id="PF20901">
    <property type="entry name" value="Sf6_terminase"/>
    <property type="match status" value="1"/>
</dbReference>
<dbReference type="KEGG" id="maer:DAI18_18215"/>
<protein>
    <submittedName>
        <fullName evidence="2">Terminase small subunit protein</fullName>
    </submittedName>
</protein>
<dbReference type="Gene3D" id="1.10.10.60">
    <property type="entry name" value="Homeodomain-like"/>
    <property type="match status" value="1"/>
</dbReference>
<dbReference type="Proteomes" id="UP000244173">
    <property type="component" value="Chromosome"/>
</dbReference>
<gene>
    <name evidence="2" type="ORF">DAI18_18215</name>
</gene>
<accession>A0A2S0PEJ2</accession>
<evidence type="ECO:0000256" key="1">
    <source>
        <dbReference type="SAM" id="MobiDB-lite"/>
    </source>
</evidence>
<reference evidence="2 3" key="1">
    <citation type="submission" date="2018-04" db="EMBL/GenBank/DDBJ databases">
        <title>Denitrifier Microvirgula.</title>
        <authorList>
            <person name="Anderson E."/>
            <person name="Jang J."/>
            <person name="Ishii S."/>
        </authorList>
    </citation>
    <scope>NUCLEOTIDE SEQUENCE [LARGE SCALE GENOMIC DNA]</scope>
    <source>
        <strain evidence="2 3">BE2.4</strain>
    </source>
</reference>
<dbReference type="OrthoDB" id="7573036at2"/>
<dbReference type="AlphaFoldDB" id="A0A2S0PEJ2"/>
<dbReference type="InterPro" id="IPR048683">
    <property type="entry name" value="Sf6_terminase"/>
</dbReference>
<proteinExistence type="predicted"/>
<dbReference type="RefSeq" id="WP_107890153.1">
    <property type="nucleotide sequence ID" value="NZ_CP028519.1"/>
</dbReference>
<evidence type="ECO:0000313" key="3">
    <source>
        <dbReference type="Proteomes" id="UP000244173"/>
    </source>
</evidence>
<feature type="region of interest" description="Disordered" evidence="1">
    <location>
        <begin position="129"/>
        <end position="153"/>
    </location>
</feature>
<keyword evidence="3" id="KW-1185">Reference proteome</keyword>
<sequence>MARPSKFTKVCAEKICARLMQGESLRRICLDDGMPDRATVFRWMQQHESFRDQYAHARSVQADTLVDEILDIADDGQNDTYVDGESGAERTNYDVIARSKLRVDARKWLAGKLAPKKYGEKIQQELTGAGGAPLAPPVFNVTFGGGKDGGDQS</sequence>
<organism evidence="2 3">
    <name type="scientific">Microvirgula aerodenitrificans</name>
    <dbReference type="NCBI Taxonomy" id="57480"/>
    <lineage>
        <taxon>Bacteria</taxon>
        <taxon>Pseudomonadati</taxon>
        <taxon>Pseudomonadota</taxon>
        <taxon>Betaproteobacteria</taxon>
        <taxon>Neisseriales</taxon>
        <taxon>Aquaspirillaceae</taxon>
        <taxon>Microvirgula</taxon>
    </lineage>
</organism>
<name>A0A2S0PEJ2_9NEIS</name>